<proteinExistence type="predicted"/>
<accession>A0ABM1AC98</accession>
<protein>
    <submittedName>
        <fullName evidence="3">Uncharacterized protein LOC106013528</fullName>
    </submittedName>
</protein>
<reference evidence="3" key="1">
    <citation type="submission" date="2025-08" db="UniProtKB">
        <authorList>
            <consortium name="RefSeq"/>
        </authorList>
    </citation>
    <scope>IDENTIFICATION</scope>
</reference>
<feature type="region of interest" description="Disordered" evidence="1">
    <location>
        <begin position="311"/>
        <end position="349"/>
    </location>
</feature>
<dbReference type="PANTHER" id="PTHR46601">
    <property type="entry name" value="ULP_PROTEASE DOMAIN-CONTAINING PROTEIN"/>
    <property type="match status" value="1"/>
</dbReference>
<name>A0ABM1AC98_APLCA</name>
<gene>
    <name evidence="3" type="primary">LOC106013528</name>
</gene>
<dbReference type="PANTHER" id="PTHR46601:SF1">
    <property type="entry name" value="ADF-H DOMAIN-CONTAINING PROTEIN"/>
    <property type="match status" value="1"/>
</dbReference>
<evidence type="ECO:0000313" key="3">
    <source>
        <dbReference type="RefSeq" id="XP_012944955.2"/>
    </source>
</evidence>
<dbReference type="GeneID" id="106013528"/>
<keyword evidence="2" id="KW-1185">Reference proteome</keyword>
<dbReference type="RefSeq" id="XP_012944955.2">
    <property type="nucleotide sequence ID" value="XM_013089501.2"/>
</dbReference>
<feature type="compositionally biased region" description="Polar residues" evidence="1">
    <location>
        <begin position="330"/>
        <end position="342"/>
    </location>
</feature>
<evidence type="ECO:0000256" key="1">
    <source>
        <dbReference type="SAM" id="MobiDB-lite"/>
    </source>
</evidence>
<organism evidence="2 3">
    <name type="scientific">Aplysia californica</name>
    <name type="common">California sea hare</name>
    <dbReference type="NCBI Taxonomy" id="6500"/>
    <lineage>
        <taxon>Eukaryota</taxon>
        <taxon>Metazoa</taxon>
        <taxon>Spiralia</taxon>
        <taxon>Lophotrochozoa</taxon>
        <taxon>Mollusca</taxon>
        <taxon>Gastropoda</taxon>
        <taxon>Heterobranchia</taxon>
        <taxon>Euthyneura</taxon>
        <taxon>Tectipleura</taxon>
        <taxon>Aplysiida</taxon>
        <taxon>Aplysioidea</taxon>
        <taxon>Aplysiidae</taxon>
        <taxon>Aplysia</taxon>
    </lineage>
</organism>
<evidence type="ECO:0000313" key="2">
    <source>
        <dbReference type="Proteomes" id="UP000694888"/>
    </source>
</evidence>
<sequence length="362" mass="40867">MKEVKRGENVVRRRARILKTSAFSIFEPALREELGKFPLHIFRAQWQYSQFLNKKTSMREGELLAVLDFAENYRCSSQDEAQSAHWNYLQYDAAAVQVYTKAALVHMKSRGSFDRFVQFLDGCAAQYKSRQPFFHIQQSPELLLLLGLPIERHFFGSRHGKNPSDGESAVLKSAATRAVKCRRVLIQTPENMFAFARDRLSLGGSCVHYKRTFLYVDTVAVEAERRRKQDVIKTLPGTRVLHVVKAEGGSFVLRNLSCFCQGCEAQEPSQCSNSDYVEPWHEHNMATSATTKRGKKPRRPVREDAVVNTTNNTEVANGEDAIPSDADVSLTENVKPSESVSDSVGKDDSTQVGNYFLLVHNP</sequence>
<dbReference type="Proteomes" id="UP000694888">
    <property type="component" value="Unplaced"/>
</dbReference>